<accession>A0A4Y3QLI2</accession>
<evidence type="ECO:0000313" key="2">
    <source>
        <dbReference type="Proteomes" id="UP000319525"/>
    </source>
</evidence>
<dbReference type="Proteomes" id="UP000319525">
    <property type="component" value="Unassembled WGS sequence"/>
</dbReference>
<gene>
    <name evidence="1" type="ORF">MTE01_17440</name>
</gene>
<dbReference type="EMBL" id="BJML01000004">
    <property type="protein sequence ID" value="GEB45799.1"/>
    <property type="molecule type" value="Genomic_DNA"/>
</dbReference>
<evidence type="ECO:0008006" key="3">
    <source>
        <dbReference type="Google" id="ProtNLM"/>
    </source>
</evidence>
<sequence length="122" mass="13422">MDPGSNQIRELVWVKASTNAVSTWKLIQETYKNWFDVKGIWAEIDRLLEARNAIAHGLGSLTRTQQKKGDSARAKITAAGIAIVGTQIQLTEQDLERARNVCRNLIEAVDKGVSSHPLAAVV</sequence>
<dbReference type="AlphaFoldDB" id="A0A4Y3QLI2"/>
<proteinExistence type="predicted"/>
<name>A0A4Y3QLI2_MICTE</name>
<evidence type="ECO:0000313" key="1">
    <source>
        <dbReference type="EMBL" id="GEB45799.1"/>
    </source>
</evidence>
<organism evidence="1 2">
    <name type="scientific">Microbacterium testaceum</name>
    <name type="common">Aureobacterium testaceum</name>
    <name type="synonym">Brevibacterium testaceum</name>
    <dbReference type="NCBI Taxonomy" id="2033"/>
    <lineage>
        <taxon>Bacteria</taxon>
        <taxon>Bacillati</taxon>
        <taxon>Actinomycetota</taxon>
        <taxon>Actinomycetes</taxon>
        <taxon>Micrococcales</taxon>
        <taxon>Microbacteriaceae</taxon>
        <taxon>Microbacterium</taxon>
    </lineage>
</organism>
<protein>
    <recommendedName>
        <fullName evidence="3">RiboL-PSP-HEPN domain-containing protein</fullName>
    </recommendedName>
</protein>
<comment type="caution">
    <text evidence="1">The sequence shown here is derived from an EMBL/GenBank/DDBJ whole genome shotgun (WGS) entry which is preliminary data.</text>
</comment>
<reference evidence="1 2" key="1">
    <citation type="submission" date="2019-06" db="EMBL/GenBank/DDBJ databases">
        <title>Whole genome shotgun sequence of Microbacterium testaceum NBRC 12675.</title>
        <authorList>
            <person name="Hosoyama A."/>
            <person name="Uohara A."/>
            <person name="Ohji S."/>
            <person name="Ichikawa N."/>
        </authorList>
    </citation>
    <scope>NUCLEOTIDE SEQUENCE [LARGE SCALE GENOMIC DNA]</scope>
    <source>
        <strain evidence="1 2">NBRC 12675</strain>
    </source>
</reference>